<dbReference type="PROSITE" id="PS51294">
    <property type="entry name" value="HTH_MYB"/>
    <property type="match status" value="1"/>
</dbReference>
<dbReference type="SUPFAM" id="SSF46689">
    <property type="entry name" value="Homeodomain-like"/>
    <property type="match status" value="1"/>
</dbReference>
<dbReference type="InterPro" id="IPR058673">
    <property type="entry name" value="HHO5-like_N"/>
</dbReference>
<dbReference type="PANTHER" id="PTHR31003">
    <property type="entry name" value="MYB FAMILY TRANSCRIPTION FACTOR"/>
    <property type="match status" value="1"/>
</dbReference>
<dbReference type="InterPro" id="IPR044787">
    <property type="entry name" value="HHO5-like"/>
</dbReference>
<feature type="region of interest" description="Disordered" evidence="6">
    <location>
        <begin position="133"/>
        <end position="178"/>
    </location>
</feature>
<dbReference type="InterPro" id="IPR009057">
    <property type="entry name" value="Homeodomain-like_sf"/>
</dbReference>
<dbReference type="InterPro" id="IPR001005">
    <property type="entry name" value="SANT/Myb"/>
</dbReference>
<sequence>MIKKLSNMDYNRERCGQYIEALEEERRKILVFQRELPLCLNLVNQAIERCRRDITETATDNVYGQSECSEQTTGQCTPVLEQFLTIKDASTSNDDVEEEFEDEHGNHDPDKDSDDNNMKSDWLKSVQLWNQPDPLLPKEEQSQQMMETVVKRDESMSKDSMSNSSERRKRETERKQRRCWSSQLHRRFLNALQHLGGPHVATPKQIRELMKVDGLTNDEVKSHLQKYRLHTRRPSQTAPNNGNSQTQHFVVVGGLWVPQSDYSTGKTTGGATTSGTTMTTTTTTTNGIYGAMAAPPPPQWPSHFNFTPSINVEEGSGSHSEEVVVRCSSPAMSSSTRNYYVTKN</sequence>
<accession>A0ABC8L4F5</accession>
<protein>
    <recommendedName>
        <fullName evidence="7">HTH myb-type domain-containing protein</fullName>
    </recommendedName>
</protein>
<dbReference type="Proteomes" id="UP001642260">
    <property type="component" value="Unassembled WGS sequence"/>
</dbReference>
<evidence type="ECO:0000256" key="3">
    <source>
        <dbReference type="ARBA" id="ARBA00023125"/>
    </source>
</evidence>
<comment type="caution">
    <text evidence="8">The sequence shown here is derived from an EMBL/GenBank/DDBJ whole genome shotgun (WGS) entry which is preliminary data.</text>
</comment>
<reference evidence="8 9" key="1">
    <citation type="submission" date="2022-03" db="EMBL/GenBank/DDBJ databases">
        <authorList>
            <person name="Macdonald S."/>
            <person name="Ahmed S."/>
            <person name="Newling K."/>
        </authorList>
    </citation>
    <scope>NUCLEOTIDE SEQUENCE [LARGE SCALE GENOMIC DNA]</scope>
</reference>
<proteinExistence type="predicted"/>
<dbReference type="GO" id="GO:0003677">
    <property type="term" value="F:DNA binding"/>
    <property type="evidence" value="ECO:0007669"/>
    <property type="project" value="UniProtKB-KW"/>
</dbReference>
<gene>
    <name evidence="8" type="ORF">ERUC_LOCUS31620</name>
</gene>
<evidence type="ECO:0000256" key="1">
    <source>
        <dbReference type="ARBA" id="ARBA00004123"/>
    </source>
</evidence>
<dbReference type="Gene3D" id="1.10.10.60">
    <property type="entry name" value="Homeodomain-like"/>
    <property type="match status" value="1"/>
</dbReference>
<organism evidence="8 9">
    <name type="scientific">Eruca vesicaria subsp. sativa</name>
    <name type="common">Garden rocket</name>
    <name type="synonym">Eruca sativa</name>
    <dbReference type="NCBI Taxonomy" id="29727"/>
    <lineage>
        <taxon>Eukaryota</taxon>
        <taxon>Viridiplantae</taxon>
        <taxon>Streptophyta</taxon>
        <taxon>Embryophyta</taxon>
        <taxon>Tracheophyta</taxon>
        <taxon>Spermatophyta</taxon>
        <taxon>Magnoliopsida</taxon>
        <taxon>eudicotyledons</taxon>
        <taxon>Gunneridae</taxon>
        <taxon>Pentapetalae</taxon>
        <taxon>rosids</taxon>
        <taxon>malvids</taxon>
        <taxon>Brassicales</taxon>
        <taxon>Brassicaceae</taxon>
        <taxon>Brassiceae</taxon>
        <taxon>Eruca</taxon>
    </lineage>
</organism>
<feature type="compositionally biased region" description="Basic and acidic residues" evidence="6">
    <location>
        <begin position="165"/>
        <end position="174"/>
    </location>
</feature>
<dbReference type="InterPro" id="IPR017930">
    <property type="entry name" value="Myb_dom"/>
</dbReference>
<name>A0ABC8L4F5_ERUVS</name>
<evidence type="ECO:0000259" key="7">
    <source>
        <dbReference type="PROSITE" id="PS51294"/>
    </source>
</evidence>
<dbReference type="EMBL" id="CAKOAT010434043">
    <property type="protein sequence ID" value="CAH8372101.1"/>
    <property type="molecule type" value="Genomic_DNA"/>
</dbReference>
<keyword evidence="4" id="KW-0804">Transcription</keyword>
<keyword evidence="9" id="KW-1185">Reference proteome</keyword>
<evidence type="ECO:0000313" key="9">
    <source>
        <dbReference type="Proteomes" id="UP001642260"/>
    </source>
</evidence>
<feature type="region of interest" description="Disordered" evidence="6">
    <location>
        <begin position="88"/>
        <end position="119"/>
    </location>
</feature>
<dbReference type="Pfam" id="PF26575">
    <property type="entry name" value="HHO5_N"/>
    <property type="match status" value="1"/>
</dbReference>
<feature type="compositionally biased region" description="Basic and acidic residues" evidence="6">
    <location>
        <begin position="103"/>
        <end position="119"/>
    </location>
</feature>
<evidence type="ECO:0000256" key="6">
    <source>
        <dbReference type="SAM" id="MobiDB-lite"/>
    </source>
</evidence>
<dbReference type="FunFam" id="1.10.10.60:FF:000002">
    <property type="entry name" value="Myb family transcription factor"/>
    <property type="match status" value="1"/>
</dbReference>
<keyword evidence="2" id="KW-0805">Transcription regulation</keyword>
<feature type="domain" description="HTH myb-type" evidence="7">
    <location>
        <begin position="172"/>
        <end position="232"/>
    </location>
</feature>
<dbReference type="InterPro" id="IPR006447">
    <property type="entry name" value="Myb_dom_plants"/>
</dbReference>
<dbReference type="AlphaFoldDB" id="A0ABC8L4F5"/>
<evidence type="ECO:0000313" key="8">
    <source>
        <dbReference type="EMBL" id="CAH8372101.1"/>
    </source>
</evidence>
<keyword evidence="5" id="KW-0539">Nucleus</keyword>
<dbReference type="GO" id="GO:0005634">
    <property type="term" value="C:nucleus"/>
    <property type="evidence" value="ECO:0007669"/>
    <property type="project" value="UniProtKB-SubCell"/>
</dbReference>
<comment type="subcellular location">
    <subcellularLocation>
        <location evidence="1">Nucleus</location>
    </subcellularLocation>
</comment>
<evidence type="ECO:0000256" key="4">
    <source>
        <dbReference type="ARBA" id="ARBA00023163"/>
    </source>
</evidence>
<dbReference type="GO" id="GO:0006355">
    <property type="term" value="P:regulation of DNA-templated transcription"/>
    <property type="evidence" value="ECO:0007669"/>
    <property type="project" value="UniProtKB-ARBA"/>
</dbReference>
<dbReference type="Pfam" id="PF00249">
    <property type="entry name" value="Myb_DNA-binding"/>
    <property type="match status" value="1"/>
</dbReference>
<evidence type="ECO:0000256" key="2">
    <source>
        <dbReference type="ARBA" id="ARBA00023015"/>
    </source>
</evidence>
<dbReference type="NCBIfam" id="TIGR01557">
    <property type="entry name" value="myb_SHAQKYF"/>
    <property type="match status" value="1"/>
</dbReference>
<evidence type="ECO:0000256" key="5">
    <source>
        <dbReference type="ARBA" id="ARBA00023242"/>
    </source>
</evidence>
<dbReference type="PANTHER" id="PTHR31003:SF25">
    <property type="entry name" value="HTH MYB-TYPE DOMAIN-CONTAINING PROTEIN"/>
    <property type="match status" value="1"/>
</dbReference>
<keyword evidence="3" id="KW-0238">DNA-binding</keyword>